<feature type="domain" description="AAA+ ATPase" evidence="4">
    <location>
        <begin position="242"/>
        <end position="465"/>
    </location>
</feature>
<feature type="compositionally biased region" description="Low complexity" evidence="2">
    <location>
        <begin position="676"/>
        <end position="689"/>
    </location>
</feature>
<feature type="region of interest" description="Disordered" evidence="2">
    <location>
        <begin position="1221"/>
        <end position="1241"/>
    </location>
</feature>
<dbReference type="InterPro" id="IPR000642">
    <property type="entry name" value="Peptidase_M41"/>
</dbReference>
<dbReference type="AlphaFoldDB" id="A0A367FGF0"/>
<proteinExistence type="inferred from homology"/>
<feature type="transmembrane region" description="Helical" evidence="3">
    <location>
        <begin position="72"/>
        <end position="93"/>
    </location>
</feature>
<evidence type="ECO:0000313" key="6">
    <source>
        <dbReference type="Proteomes" id="UP000253094"/>
    </source>
</evidence>
<evidence type="ECO:0000259" key="4">
    <source>
        <dbReference type="SMART" id="SM00382"/>
    </source>
</evidence>
<keyword evidence="3" id="KW-1133">Transmembrane helix</keyword>
<dbReference type="Gene3D" id="3.40.50.300">
    <property type="entry name" value="P-loop containing nucleotide triphosphate hydrolases"/>
    <property type="match status" value="1"/>
</dbReference>
<accession>A0A367FGF0</accession>
<dbReference type="PRINTS" id="PR00830">
    <property type="entry name" value="ENDOLAPTASE"/>
</dbReference>
<feature type="transmembrane region" description="Helical" evidence="3">
    <location>
        <begin position="1122"/>
        <end position="1143"/>
    </location>
</feature>
<dbReference type="RefSeq" id="WP_114030437.1">
    <property type="nucleotide sequence ID" value="NZ_QOIL01000011.1"/>
</dbReference>
<dbReference type="GO" id="GO:0004176">
    <property type="term" value="F:ATP-dependent peptidase activity"/>
    <property type="evidence" value="ECO:0007669"/>
    <property type="project" value="InterPro"/>
</dbReference>
<feature type="compositionally biased region" description="Low complexity" evidence="2">
    <location>
        <begin position="791"/>
        <end position="806"/>
    </location>
</feature>
<keyword evidence="6" id="KW-1185">Reference proteome</keyword>
<keyword evidence="1" id="KW-0067">ATP-binding</keyword>
<keyword evidence="3" id="KW-0472">Membrane</keyword>
<gene>
    <name evidence="5" type="ORF">DQ384_20300</name>
</gene>
<dbReference type="Gene3D" id="1.10.8.60">
    <property type="match status" value="1"/>
</dbReference>
<feature type="compositionally biased region" description="Basic and acidic residues" evidence="2">
    <location>
        <begin position="1225"/>
        <end position="1241"/>
    </location>
</feature>
<dbReference type="PANTHER" id="PTHR23076">
    <property type="entry name" value="METALLOPROTEASE M41 FTSH"/>
    <property type="match status" value="1"/>
</dbReference>
<feature type="compositionally biased region" description="Low complexity" evidence="2">
    <location>
        <begin position="1087"/>
        <end position="1097"/>
    </location>
</feature>
<dbReference type="InterPro" id="IPR003959">
    <property type="entry name" value="ATPase_AAA_core"/>
</dbReference>
<keyword evidence="1" id="KW-0547">Nucleotide-binding</keyword>
<dbReference type="InterPro" id="IPR003960">
    <property type="entry name" value="ATPase_AAA_CS"/>
</dbReference>
<dbReference type="GO" id="GO:0006508">
    <property type="term" value="P:proteolysis"/>
    <property type="evidence" value="ECO:0007669"/>
    <property type="project" value="InterPro"/>
</dbReference>
<dbReference type="Gene3D" id="1.20.58.760">
    <property type="entry name" value="Peptidase M41"/>
    <property type="match status" value="1"/>
</dbReference>
<protein>
    <submittedName>
        <fullName evidence="5">AAA family ATPase</fullName>
    </submittedName>
</protein>
<dbReference type="InterPro" id="IPR027417">
    <property type="entry name" value="P-loop_NTPase"/>
</dbReference>
<reference evidence="5 6" key="1">
    <citation type="submission" date="2018-06" db="EMBL/GenBank/DDBJ databases">
        <title>Sphaerisporangium craniellae sp. nov., isolated from a marine sponge in the South China Sea.</title>
        <authorList>
            <person name="Li L."/>
        </authorList>
    </citation>
    <scope>NUCLEOTIDE SEQUENCE [LARGE SCALE GENOMIC DNA]</scope>
    <source>
        <strain evidence="5 6">CCTCC AA 208026</strain>
    </source>
</reference>
<feature type="transmembrane region" description="Helical" evidence="3">
    <location>
        <begin position="134"/>
        <end position="158"/>
    </location>
</feature>
<feature type="transmembrane region" description="Helical" evidence="3">
    <location>
        <begin position="170"/>
        <end position="192"/>
    </location>
</feature>
<dbReference type="Pfam" id="PF01434">
    <property type="entry name" value="Peptidase_M41"/>
    <property type="match status" value="1"/>
</dbReference>
<dbReference type="OrthoDB" id="9809379at2"/>
<feature type="transmembrane region" description="Helical" evidence="3">
    <location>
        <begin position="1163"/>
        <end position="1184"/>
    </location>
</feature>
<dbReference type="GO" id="GO:0005524">
    <property type="term" value="F:ATP binding"/>
    <property type="evidence" value="ECO:0007669"/>
    <property type="project" value="UniProtKB-KW"/>
</dbReference>
<comment type="caution">
    <text evidence="5">The sequence shown here is derived from an EMBL/GenBank/DDBJ whole genome shotgun (WGS) entry which is preliminary data.</text>
</comment>
<dbReference type="GO" id="GO:0030163">
    <property type="term" value="P:protein catabolic process"/>
    <property type="evidence" value="ECO:0007669"/>
    <property type="project" value="TreeGrafter"/>
</dbReference>
<evidence type="ECO:0000256" key="3">
    <source>
        <dbReference type="SAM" id="Phobius"/>
    </source>
</evidence>
<comment type="similarity">
    <text evidence="1">Belongs to the AAA ATPase family.</text>
</comment>
<dbReference type="GO" id="GO:0004222">
    <property type="term" value="F:metalloendopeptidase activity"/>
    <property type="evidence" value="ECO:0007669"/>
    <property type="project" value="InterPro"/>
</dbReference>
<dbReference type="InterPro" id="IPR003593">
    <property type="entry name" value="AAA+_ATPase"/>
</dbReference>
<dbReference type="GO" id="GO:0016887">
    <property type="term" value="F:ATP hydrolysis activity"/>
    <property type="evidence" value="ECO:0007669"/>
    <property type="project" value="InterPro"/>
</dbReference>
<dbReference type="Proteomes" id="UP000253094">
    <property type="component" value="Unassembled WGS sequence"/>
</dbReference>
<evidence type="ECO:0000256" key="1">
    <source>
        <dbReference type="RuleBase" id="RU003651"/>
    </source>
</evidence>
<feature type="compositionally biased region" description="Pro residues" evidence="2">
    <location>
        <begin position="781"/>
        <end position="790"/>
    </location>
</feature>
<dbReference type="PROSITE" id="PS00674">
    <property type="entry name" value="AAA"/>
    <property type="match status" value="1"/>
</dbReference>
<organism evidence="5 6">
    <name type="scientific">Sphaerisporangium album</name>
    <dbReference type="NCBI Taxonomy" id="509200"/>
    <lineage>
        <taxon>Bacteria</taxon>
        <taxon>Bacillati</taxon>
        <taxon>Actinomycetota</taxon>
        <taxon>Actinomycetes</taxon>
        <taxon>Streptosporangiales</taxon>
        <taxon>Streptosporangiaceae</taxon>
        <taxon>Sphaerisporangium</taxon>
    </lineage>
</organism>
<dbReference type="GO" id="GO:0005886">
    <property type="term" value="C:plasma membrane"/>
    <property type="evidence" value="ECO:0007669"/>
    <property type="project" value="TreeGrafter"/>
</dbReference>
<feature type="region of interest" description="Disordered" evidence="2">
    <location>
        <begin position="671"/>
        <end position="690"/>
    </location>
</feature>
<dbReference type="PANTHER" id="PTHR23076:SF97">
    <property type="entry name" value="ATP-DEPENDENT ZINC METALLOPROTEASE YME1L1"/>
    <property type="match status" value="1"/>
</dbReference>
<name>A0A367FGF0_9ACTN</name>
<sequence length="1241" mass="131840">MTYAPAPERPTGLRAPDSGPDSTTRATMALWDRIKILLVLATAFLVLVWHHLAGFEGISTFADSARTIAAEGGGTIVLCLVAAEALRQVHFLVSERSARYHRFWSRSVFGGFDRWTRRRFSDWNRYRIARALKWLFWIALLALVLGQILDVSPAIALFEAPALLWQVLPYGLQLAFGFVFVMVQFVGLFWFLSRGGIETYYPDDIKTRFSDVWGQDHVVERVKENIVFLERPGEIEARGGYVPGGLLLWGPPGTGKTLMAEAVAGETGKPYVFVDPGAFINMFMGIGVLKVKSLFRKLRKLALRYGGVIVFFDEADSLGRRGALAQQGPPGGAFSGTAAFSGGGCHGFSYLSGDTRALLTRHALTASAGAATEGSRRDRVVAGMGMGAGGGDLGTLQALLTELSGLKKPRGFVNRYVRRLLGMRPKPPPKYRILVMMATNMPNSLDEALLRPGRIDRIYKVGYPSKAGRVRTYQGYFDKVRHQLTPDQIDKLATITPYATGATIKDLVNESLITAIRAGREVITWGDVMIAKRLKQLGPPEDVEYIERERHAVAVHEACHAVAAYRTRFHLEIDIATIEKGADYLGMVSSIKPEDQFTRWRSEYESDIIVSLASLAGERMFFGDDNSSGVSGDLEHATTVTGHMEAYWGMGVGVAHLPALQLLGIRDGKAAPSSRGAGSAEEPAGAGAPDTLAERIEFNLARLLERTEELLRENRREILSVAHALEQHKTLNGDDVIAVIERTRGPLVDGTVYASDAFYEQLEAYHDLAAAAHHSHSPVTSPLPWPPSPSPWQTSSSSWPAPAPQTIPGQLLPPGHPDNAGPHEHPADSQNGGSYGHPPLPQNGGVYGSPALPENRGTYGYPVPPQTGGPQGYAAPPGNGAAHGYSVPPQTVGPQGYTAPPQNGGAHAYPTPAQTGGPYGDQRNGWNGGTASGPYAGQGAWPYGGPPAVSRTDPQVAQPVDARGGTAGTPRAYGLGGVPLTGPSFAPPGGHIQDRAAYPDVTPHSADGGSPDLIPWRPEDPRTAPPATEHDQGHPTSTNPTPSVHGPSFHTPVGQDSPGRDSSGQSPVPLLPHASTPTGPVPPGSPPTGSSRPATAPVGGSLPGDGAQYGMSSTGPRPVRPVVMALGAAAALVLFVLAGVAVFGGSTPADGGEAMAGPSTSGIAAMLAGLVLLLVGGVVAVMVVRGQQAARRRAEETRNRAVERAQLLAAAMEPEAAMRLLGYDPNDHHSPGPRPDDQHPR</sequence>
<keyword evidence="3" id="KW-0812">Transmembrane</keyword>
<feature type="compositionally biased region" description="Basic and acidic residues" evidence="2">
    <location>
        <begin position="1017"/>
        <end position="1033"/>
    </location>
</feature>
<feature type="transmembrane region" description="Helical" evidence="3">
    <location>
        <begin position="34"/>
        <end position="52"/>
    </location>
</feature>
<evidence type="ECO:0000256" key="2">
    <source>
        <dbReference type="SAM" id="MobiDB-lite"/>
    </source>
</evidence>
<dbReference type="SUPFAM" id="SSF140990">
    <property type="entry name" value="FtsH protease domain-like"/>
    <property type="match status" value="1"/>
</dbReference>
<dbReference type="InterPro" id="IPR037219">
    <property type="entry name" value="Peptidase_M41-like"/>
</dbReference>
<dbReference type="SMART" id="SM00382">
    <property type="entry name" value="AAA"/>
    <property type="match status" value="1"/>
</dbReference>
<feature type="region of interest" description="Disordered" evidence="2">
    <location>
        <begin position="950"/>
        <end position="1113"/>
    </location>
</feature>
<feature type="region of interest" description="Disordered" evidence="2">
    <location>
        <begin position="775"/>
        <end position="872"/>
    </location>
</feature>
<feature type="region of interest" description="Disordered" evidence="2">
    <location>
        <begin position="1"/>
        <end position="22"/>
    </location>
</feature>
<dbReference type="SUPFAM" id="SSF52540">
    <property type="entry name" value="P-loop containing nucleoside triphosphate hydrolases"/>
    <property type="match status" value="1"/>
</dbReference>
<dbReference type="EMBL" id="QOIL01000011">
    <property type="protein sequence ID" value="RCG29401.1"/>
    <property type="molecule type" value="Genomic_DNA"/>
</dbReference>
<evidence type="ECO:0000313" key="5">
    <source>
        <dbReference type="EMBL" id="RCG29401.1"/>
    </source>
</evidence>
<dbReference type="Pfam" id="PF00004">
    <property type="entry name" value="AAA"/>
    <property type="match status" value="2"/>
</dbReference>